<proteinExistence type="predicted"/>
<dbReference type="EMBL" id="CP079194">
    <property type="protein sequence ID" value="QXT40404.1"/>
    <property type="molecule type" value="Genomic_DNA"/>
</dbReference>
<dbReference type="RefSeq" id="WP_219003601.1">
    <property type="nucleotide sequence ID" value="NZ_CP079194.1"/>
</dbReference>
<accession>A0A8F6YAY0</accession>
<gene>
    <name evidence="2" type="ORF">KYE46_03910</name>
</gene>
<organism evidence="2 3">
    <name type="scientific">Gymnodinialimonas ceratoperidinii</name>
    <dbReference type="NCBI Taxonomy" id="2856823"/>
    <lineage>
        <taxon>Bacteria</taxon>
        <taxon>Pseudomonadati</taxon>
        <taxon>Pseudomonadota</taxon>
        <taxon>Alphaproteobacteria</taxon>
        <taxon>Rhodobacterales</taxon>
        <taxon>Paracoccaceae</taxon>
        <taxon>Gymnodinialimonas</taxon>
    </lineage>
</organism>
<dbReference type="PANTHER" id="PTHR12788:SF10">
    <property type="entry name" value="PROTEIN-TYROSINE SULFOTRANSFERASE"/>
    <property type="match status" value="1"/>
</dbReference>
<dbReference type="GO" id="GO:0012505">
    <property type="term" value="C:endomembrane system"/>
    <property type="evidence" value="ECO:0007669"/>
    <property type="project" value="UniProtKB-ARBA"/>
</dbReference>
<evidence type="ECO:0000256" key="1">
    <source>
        <dbReference type="ARBA" id="ARBA00022679"/>
    </source>
</evidence>
<reference evidence="2 3" key="1">
    <citation type="submission" date="2021-07" db="EMBL/GenBank/DDBJ databases">
        <title>A novel Jannaschia species isolated from marine dinoflagellate Ceratoperidinium margalefii.</title>
        <authorList>
            <person name="Jiang Y."/>
            <person name="Li Z."/>
        </authorList>
    </citation>
    <scope>NUCLEOTIDE SEQUENCE [LARGE SCALE GENOMIC DNA]</scope>
    <source>
        <strain evidence="2 3">J12C1-MA-4</strain>
    </source>
</reference>
<dbReference type="PANTHER" id="PTHR12788">
    <property type="entry name" value="PROTEIN-TYROSINE SULFOTRANSFERASE 2"/>
    <property type="match status" value="1"/>
</dbReference>
<dbReference type="KEGG" id="gce:KYE46_03910"/>
<evidence type="ECO:0000313" key="2">
    <source>
        <dbReference type="EMBL" id="QXT40404.1"/>
    </source>
</evidence>
<dbReference type="GO" id="GO:0008476">
    <property type="term" value="F:protein-tyrosine sulfotransferase activity"/>
    <property type="evidence" value="ECO:0007669"/>
    <property type="project" value="InterPro"/>
</dbReference>
<dbReference type="AlphaFoldDB" id="A0A8F6YAY0"/>
<protein>
    <submittedName>
        <fullName evidence="2">Sulfotransferase</fullName>
    </submittedName>
</protein>
<dbReference type="GO" id="GO:0005737">
    <property type="term" value="C:cytoplasm"/>
    <property type="evidence" value="ECO:0007669"/>
    <property type="project" value="UniProtKB-ARBA"/>
</dbReference>
<name>A0A8F6YAY0_9RHOB</name>
<sequence>MTAKLPPPAADKAPLFIVGSMRSGTTWLRDMLRRVPNLICPEETHFMRWAEPFRTPSGMTQHRNNALLRKHREMDGVDEEVFDLILGRSQSKGELQRRYISAFAAAKGVEAPFRWFDKTPQNIYGLPLIMAEFPRARILHLVRNPLNVVASLQLGRQVSIPDLQGAINCWTEAVEIWDAVAGVASGRTREIRYEDILADAPGCIAAILEFAQVDHAPGLWTPKDAQPEKNQWRKVLSHEAALRVARRCDRLATPRGYDLMAQVKQCETAG</sequence>
<keyword evidence="1" id="KW-0808">Transferase</keyword>
<dbReference type="InterPro" id="IPR026634">
    <property type="entry name" value="TPST-like"/>
</dbReference>
<dbReference type="Pfam" id="PF13469">
    <property type="entry name" value="Sulfotransfer_3"/>
    <property type="match status" value="1"/>
</dbReference>
<keyword evidence="3" id="KW-1185">Reference proteome</keyword>
<dbReference type="Proteomes" id="UP000825009">
    <property type="component" value="Chromosome"/>
</dbReference>
<evidence type="ECO:0000313" key="3">
    <source>
        <dbReference type="Proteomes" id="UP000825009"/>
    </source>
</evidence>